<dbReference type="OrthoDB" id="8905968at2"/>
<proteinExistence type="predicted"/>
<keyword evidence="4" id="KW-1185">Reference proteome</keyword>
<accession>A0A1I4J090</accession>
<protein>
    <submittedName>
        <fullName evidence="3">Response regulator receiver domain-containing protein</fullName>
    </submittedName>
</protein>
<dbReference type="InterPro" id="IPR001789">
    <property type="entry name" value="Sig_transdc_resp-reg_receiver"/>
</dbReference>
<reference evidence="3 4" key="1">
    <citation type="submission" date="2016-10" db="EMBL/GenBank/DDBJ databases">
        <authorList>
            <person name="de Groot N.N."/>
        </authorList>
    </citation>
    <scope>NUCLEOTIDE SEQUENCE [LARGE SCALE GENOMIC DNA]</scope>
    <source>
        <strain evidence="3 4">ATCC 43154</strain>
    </source>
</reference>
<name>A0A1I4J090_9BURK</name>
<dbReference type="EMBL" id="FOTW01000005">
    <property type="protein sequence ID" value="SFL60052.1"/>
    <property type="molecule type" value="Genomic_DNA"/>
</dbReference>
<feature type="domain" description="Response regulatory" evidence="2">
    <location>
        <begin position="1"/>
        <end position="123"/>
    </location>
</feature>
<organism evidence="3 4">
    <name type="scientific">Rugamonas rubra</name>
    <dbReference type="NCBI Taxonomy" id="758825"/>
    <lineage>
        <taxon>Bacteria</taxon>
        <taxon>Pseudomonadati</taxon>
        <taxon>Pseudomonadota</taxon>
        <taxon>Betaproteobacteria</taxon>
        <taxon>Burkholderiales</taxon>
        <taxon>Oxalobacteraceae</taxon>
        <taxon>Telluria group</taxon>
        <taxon>Rugamonas</taxon>
    </lineage>
</organism>
<dbReference type="PROSITE" id="PS50110">
    <property type="entry name" value="RESPONSE_REGULATORY"/>
    <property type="match status" value="1"/>
</dbReference>
<gene>
    <name evidence="3" type="ORF">SAMN02982985_00871</name>
</gene>
<evidence type="ECO:0000313" key="3">
    <source>
        <dbReference type="EMBL" id="SFL60052.1"/>
    </source>
</evidence>
<dbReference type="GO" id="GO:0000160">
    <property type="term" value="P:phosphorelay signal transduction system"/>
    <property type="evidence" value="ECO:0007669"/>
    <property type="project" value="InterPro"/>
</dbReference>
<comment type="caution">
    <text evidence="1">Lacks conserved residue(s) required for the propagation of feature annotation.</text>
</comment>
<dbReference type="SUPFAM" id="SSF52172">
    <property type="entry name" value="CheY-like"/>
    <property type="match status" value="1"/>
</dbReference>
<dbReference type="AlphaFoldDB" id="A0A1I4J090"/>
<dbReference type="Proteomes" id="UP000199470">
    <property type="component" value="Unassembled WGS sequence"/>
</dbReference>
<evidence type="ECO:0000313" key="4">
    <source>
        <dbReference type="Proteomes" id="UP000199470"/>
    </source>
</evidence>
<sequence length="130" mass="13844">MLLVEPEALLRQTVALTARSLGMGTIHEAASGAVARRLLQAHAFDGAVFAIDCADGAADCFDLSLLDQVRGGQSASAPDIPIAIMVEHATCALLKQLQTRQVHRLILKPFRARVLLDTFASFAAAPPRGR</sequence>
<evidence type="ECO:0000256" key="1">
    <source>
        <dbReference type="PROSITE-ProRule" id="PRU00169"/>
    </source>
</evidence>
<dbReference type="Gene3D" id="3.40.50.2300">
    <property type="match status" value="1"/>
</dbReference>
<dbReference type="InterPro" id="IPR011006">
    <property type="entry name" value="CheY-like_superfamily"/>
</dbReference>
<dbReference type="STRING" id="758825.SAMN02982985_00871"/>
<evidence type="ECO:0000259" key="2">
    <source>
        <dbReference type="PROSITE" id="PS50110"/>
    </source>
</evidence>